<evidence type="ECO:0000313" key="10">
    <source>
        <dbReference type="WBParaSite" id="scaffold16171_cov175.g18141"/>
    </source>
</evidence>
<dbReference type="Proteomes" id="UP000887561">
    <property type="component" value="Unplaced"/>
</dbReference>
<keyword evidence="9" id="KW-1185">Reference proteome</keyword>
<evidence type="ECO:0000256" key="4">
    <source>
        <dbReference type="ARBA" id="ARBA00039009"/>
    </source>
</evidence>
<evidence type="ECO:0000256" key="2">
    <source>
        <dbReference type="ARBA" id="ARBA00022598"/>
    </source>
</evidence>
<evidence type="ECO:0000313" key="9">
    <source>
        <dbReference type="Proteomes" id="UP000887561"/>
    </source>
</evidence>
<dbReference type="Pfam" id="PF00501">
    <property type="entry name" value="AMP-binding"/>
    <property type="match status" value="1"/>
</dbReference>
<reference evidence="10" key="1">
    <citation type="submission" date="2022-11" db="UniProtKB">
        <authorList>
            <consortium name="WormBaseParasite"/>
        </authorList>
    </citation>
    <scope>IDENTIFICATION</scope>
</reference>
<dbReference type="GO" id="GO:0006631">
    <property type="term" value="P:fatty acid metabolic process"/>
    <property type="evidence" value="ECO:0007669"/>
    <property type="project" value="TreeGrafter"/>
</dbReference>
<name>A0A915LPM6_MELJA</name>
<dbReference type="SUPFAM" id="SSF56801">
    <property type="entry name" value="Acetyl-CoA synthetase-like"/>
    <property type="match status" value="1"/>
</dbReference>
<dbReference type="PROSITE" id="PS00455">
    <property type="entry name" value="AMP_BINDING"/>
    <property type="match status" value="1"/>
</dbReference>
<dbReference type="InterPro" id="IPR020845">
    <property type="entry name" value="AMP-binding_CS"/>
</dbReference>
<feature type="domain" description="AMP-dependent synthetase/ligase" evidence="8">
    <location>
        <begin position="45"/>
        <end position="234"/>
    </location>
</feature>
<keyword evidence="2" id="KW-0436">Ligase</keyword>
<evidence type="ECO:0000256" key="3">
    <source>
        <dbReference type="ARBA" id="ARBA00037247"/>
    </source>
</evidence>
<protein>
    <recommendedName>
        <fullName evidence="5">Medium-chain acyl-CoA ligase ACSF2, mitochondrial</fullName>
        <ecNumber evidence="4">6.2.1.2</ecNumber>
    </recommendedName>
</protein>
<dbReference type="PANTHER" id="PTHR43201:SF5">
    <property type="entry name" value="MEDIUM-CHAIN ACYL-COA LIGASE ACSF2, MITOCHONDRIAL"/>
    <property type="match status" value="1"/>
</dbReference>
<comment type="function">
    <text evidence="3">Acyl-CoA synthases catalyze the initial reaction in fatty acid metabolism, by forming a thioester with CoA. Has some preference toward medium-chain substrates. Plays a role in adipocyte differentiation.</text>
</comment>
<dbReference type="PANTHER" id="PTHR43201">
    <property type="entry name" value="ACYL-COA SYNTHETASE"/>
    <property type="match status" value="1"/>
</dbReference>
<evidence type="ECO:0000259" key="8">
    <source>
        <dbReference type="Pfam" id="PF00501"/>
    </source>
</evidence>
<evidence type="ECO:0000256" key="6">
    <source>
        <dbReference type="ARBA" id="ARBA00047319"/>
    </source>
</evidence>
<sequence>MVAESILSLSTTQNGEERKKSYVHGAASKNPLLYSTIGERLRLAASLFPTREFVLFKRDGVRKTYKDVLEDSERLATGLIHLGMEKGDRIGIWSPNKYEWITTQFASALAGFILVNINPMYHADDLCYAVEQVGIKTLICPPAFKRSQYYNTLRELIPELEDAPPGDDGRYNGAWDYNHVLNMGTVEDRRRLAQNEANVQPDDQANIQYTSGTTGKPKGATLTHHNIVNNAYFVGLRAGYHEK</sequence>
<dbReference type="InterPro" id="IPR000873">
    <property type="entry name" value="AMP-dep_synth/lig_dom"/>
</dbReference>
<organism evidence="9 10">
    <name type="scientific">Meloidogyne javanica</name>
    <name type="common">Root-knot nematode worm</name>
    <dbReference type="NCBI Taxonomy" id="6303"/>
    <lineage>
        <taxon>Eukaryota</taxon>
        <taxon>Metazoa</taxon>
        <taxon>Ecdysozoa</taxon>
        <taxon>Nematoda</taxon>
        <taxon>Chromadorea</taxon>
        <taxon>Rhabditida</taxon>
        <taxon>Tylenchina</taxon>
        <taxon>Tylenchomorpha</taxon>
        <taxon>Tylenchoidea</taxon>
        <taxon>Meloidogynidae</taxon>
        <taxon>Meloidogyninae</taxon>
        <taxon>Meloidogyne</taxon>
        <taxon>Meloidogyne incognita group</taxon>
    </lineage>
</organism>
<dbReference type="Gene3D" id="3.40.50.980">
    <property type="match status" value="2"/>
</dbReference>
<proteinExistence type="inferred from homology"/>
<dbReference type="GO" id="GO:0031956">
    <property type="term" value="F:medium-chain fatty acid-CoA ligase activity"/>
    <property type="evidence" value="ECO:0007669"/>
    <property type="project" value="UniProtKB-EC"/>
</dbReference>
<comment type="similarity">
    <text evidence="1">Belongs to the ATP-dependent AMP-binding enzyme family.</text>
</comment>
<evidence type="ECO:0000256" key="7">
    <source>
        <dbReference type="ARBA" id="ARBA00048277"/>
    </source>
</evidence>
<comment type="catalytic activity">
    <reaction evidence="6">
        <text>octanoate + ATP + CoA = octanoyl-CoA + AMP + diphosphate</text>
        <dbReference type="Rhea" id="RHEA:33631"/>
        <dbReference type="ChEBI" id="CHEBI:25646"/>
        <dbReference type="ChEBI" id="CHEBI:30616"/>
        <dbReference type="ChEBI" id="CHEBI:33019"/>
        <dbReference type="ChEBI" id="CHEBI:57287"/>
        <dbReference type="ChEBI" id="CHEBI:57386"/>
        <dbReference type="ChEBI" id="CHEBI:456215"/>
    </reaction>
</comment>
<evidence type="ECO:0000256" key="1">
    <source>
        <dbReference type="ARBA" id="ARBA00006432"/>
    </source>
</evidence>
<comment type="catalytic activity">
    <reaction evidence="7">
        <text>a medium-chain fatty acid + ATP + CoA = a medium-chain fatty acyl-CoA + AMP + diphosphate</text>
        <dbReference type="Rhea" id="RHEA:48340"/>
        <dbReference type="ChEBI" id="CHEBI:30616"/>
        <dbReference type="ChEBI" id="CHEBI:33019"/>
        <dbReference type="ChEBI" id="CHEBI:57287"/>
        <dbReference type="ChEBI" id="CHEBI:59558"/>
        <dbReference type="ChEBI" id="CHEBI:90546"/>
        <dbReference type="ChEBI" id="CHEBI:456215"/>
        <dbReference type="EC" id="6.2.1.2"/>
    </reaction>
</comment>
<dbReference type="EC" id="6.2.1.2" evidence="4"/>
<evidence type="ECO:0000256" key="5">
    <source>
        <dbReference type="ARBA" id="ARBA00039638"/>
    </source>
</evidence>
<dbReference type="AlphaFoldDB" id="A0A915LPM6"/>
<dbReference type="WBParaSite" id="scaffold16171_cov175.g18141">
    <property type="protein sequence ID" value="scaffold16171_cov175.g18141"/>
    <property type="gene ID" value="scaffold16171_cov175.g18141"/>
</dbReference>
<accession>A0A915LPM6</accession>